<dbReference type="AlphaFoldDB" id="A0A0D7F7D1"/>
<gene>
    <name evidence="1" type="ORF">OO17_03260</name>
</gene>
<name>A0A0D7F7D1_RHOPL</name>
<dbReference type="PATRIC" id="fig|1076.23.peg.6037"/>
<organism evidence="1 2">
    <name type="scientific">Rhodopseudomonas palustris</name>
    <dbReference type="NCBI Taxonomy" id="1076"/>
    <lineage>
        <taxon>Bacteria</taxon>
        <taxon>Pseudomonadati</taxon>
        <taxon>Pseudomonadota</taxon>
        <taxon>Alphaproteobacteria</taxon>
        <taxon>Hyphomicrobiales</taxon>
        <taxon>Nitrobacteraceae</taxon>
        <taxon>Rhodopseudomonas</taxon>
    </lineage>
</organism>
<dbReference type="OrthoDB" id="8595161at2"/>
<proteinExistence type="predicted"/>
<dbReference type="RefSeq" id="WP_052628805.1">
    <property type="nucleotide sequence ID" value="NZ_JXXE01000058.1"/>
</dbReference>
<comment type="caution">
    <text evidence="1">The sequence shown here is derived from an EMBL/GenBank/DDBJ whole genome shotgun (WGS) entry which is preliminary data.</text>
</comment>
<dbReference type="Pfam" id="PF20116">
    <property type="entry name" value="DUF6506"/>
    <property type="match status" value="1"/>
</dbReference>
<accession>A0A0D7F7D1</accession>
<dbReference type="Proteomes" id="UP000032515">
    <property type="component" value="Unassembled WGS sequence"/>
</dbReference>
<evidence type="ECO:0000313" key="1">
    <source>
        <dbReference type="EMBL" id="KIZ47627.1"/>
    </source>
</evidence>
<evidence type="ECO:0000313" key="2">
    <source>
        <dbReference type="Proteomes" id="UP000032515"/>
    </source>
</evidence>
<reference evidence="1 2" key="1">
    <citation type="submission" date="2014-11" db="EMBL/GenBank/DDBJ databases">
        <title>Genomics and ecophysiology of heterotrophic nitrogen fixing bacteria isolated from estuarine surface water.</title>
        <authorList>
            <person name="Bentzon-Tilia M."/>
            <person name="Severin I."/>
            <person name="Hansen L.H."/>
            <person name="Riemann L."/>
        </authorList>
    </citation>
    <scope>NUCLEOTIDE SEQUENCE [LARGE SCALE GENOMIC DNA]</scope>
    <source>
        <strain evidence="1 2">BAL398</strain>
    </source>
</reference>
<dbReference type="EMBL" id="JXXE01000058">
    <property type="protein sequence ID" value="KIZ47627.1"/>
    <property type="molecule type" value="Genomic_DNA"/>
</dbReference>
<dbReference type="InterPro" id="IPR045441">
    <property type="entry name" value="DUF6506"/>
</dbReference>
<sequence>MPQTNYAFVIKAPGYQMATHQATLESPEFHTRVVGVTALADALTAVDRLVEDGVEIIELCGGFSSAEATEIRERAGPAVSVGLVVYDE</sequence>
<protein>
    <submittedName>
        <fullName evidence="1">Uncharacterized protein</fullName>
    </submittedName>
</protein>